<protein>
    <submittedName>
        <fullName evidence="1">HK97 gp10 family phage protein</fullName>
    </submittedName>
</protein>
<evidence type="ECO:0000313" key="2">
    <source>
        <dbReference type="Proteomes" id="UP001629462"/>
    </source>
</evidence>
<organism evidence="1 2">
    <name type="scientific">Caballeronia jiangsuensis</name>
    <dbReference type="NCBI Taxonomy" id="1458357"/>
    <lineage>
        <taxon>Bacteria</taxon>
        <taxon>Pseudomonadati</taxon>
        <taxon>Pseudomonadota</taxon>
        <taxon>Betaproteobacteria</taxon>
        <taxon>Burkholderiales</taxon>
        <taxon>Burkholderiaceae</taxon>
        <taxon>Caballeronia</taxon>
    </lineage>
</organism>
<dbReference type="Pfam" id="PF04883">
    <property type="entry name" value="HK97-gp10_like"/>
    <property type="match status" value="1"/>
</dbReference>
<dbReference type="Proteomes" id="UP001629462">
    <property type="component" value="Unassembled WGS sequence"/>
</dbReference>
<reference evidence="1 2" key="1">
    <citation type="journal article" date="2024" name="Chem. Sci.">
        <title>Discovery of megapolipeptins by genome mining of a Burkholderiales bacteria collection.</title>
        <authorList>
            <person name="Paulo B.S."/>
            <person name="Recchia M.J.J."/>
            <person name="Lee S."/>
            <person name="Fergusson C.H."/>
            <person name="Romanowski S.B."/>
            <person name="Hernandez A."/>
            <person name="Krull N."/>
            <person name="Liu D.Y."/>
            <person name="Cavanagh H."/>
            <person name="Bos A."/>
            <person name="Gray C.A."/>
            <person name="Murphy B.T."/>
            <person name="Linington R.G."/>
            <person name="Eustaquio A.S."/>
        </authorList>
    </citation>
    <scope>NUCLEOTIDE SEQUENCE [LARGE SCALE GENOMIC DNA]</scope>
    <source>
        <strain evidence="1 2">RL17-374-BIF-D</strain>
    </source>
</reference>
<keyword evidence="2" id="KW-1185">Reference proteome</keyword>
<gene>
    <name evidence="1" type="ORF">PQR08_11470</name>
</gene>
<sequence length="134" mass="14659">MARNAITIDNPDALTDVLRNASVAASESALRQAAIAGARVFYREIKVRAMPHYRTGVLEDSIKTVFVPEDSVTGEIATYAVTINQNAWYARLLEFGTSKMAAKPFIRPSYEAKRQEAGQVVINSIQEAVKNGGQ</sequence>
<evidence type="ECO:0000313" key="1">
    <source>
        <dbReference type="EMBL" id="MFM0518040.1"/>
    </source>
</evidence>
<dbReference type="NCBIfam" id="TIGR01725">
    <property type="entry name" value="phge_HK97_gp10"/>
    <property type="match status" value="1"/>
</dbReference>
<dbReference type="EMBL" id="JAQQDB010000009">
    <property type="protein sequence ID" value="MFM0518040.1"/>
    <property type="molecule type" value="Genomic_DNA"/>
</dbReference>
<proteinExistence type="predicted"/>
<dbReference type="RefSeq" id="WP_408161295.1">
    <property type="nucleotide sequence ID" value="NZ_JAQQDB010000009.1"/>
</dbReference>
<name>A0ABW9CLN3_9BURK</name>
<comment type="caution">
    <text evidence="1">The sequence shown here is derived from an EMBL/GenBank/DDBJ whole genome shotgun (WGS) entry which is preliminary data.</text>
</comment>
<dbReference type="InterPro" id="IPR010064">
    <property type="entry name" value="HK97-gp10_tail"/>
</dbReference>
<accession>A0ABW9CLN3</accession>